<dbReference type="RefSeq" id="WP_060778394.1">
    <property type="nucleotide sequence ID" value="NZ_CAJHLF010000008.1"/>
</dbReference>
<keyword evidence="7 12" id="KW-0418">Kinase</keyword>
<evidence type="ECO:0000313" key="14">
    <source>
        <dbReference type="EMBL" id="MCY3052404.1"/>
    </source>
</evidence>
<dbReference type="InterPro" id="IPR011611">
    <property type="entry name" value="PfkB_dom"/>
</dbReference>
<evidence type="ECO:0000313" key="16">
    <source>
        <dbReference type="Proteomes" id="UP000594771"/>
    </source>
</evidence>
<dbReference type="Proteomes" id="UP000594771">
    <property type="component" value="Chromosome"/>
</dbReference>
<dbReference type="HAMAP" id="MF_01987">
    <property type="entry name" value="Ribokinase"/>
    <property type="match status" value="1"/>
</dbReference>
<feature type="binding site" evidence="12">
    <location>
        <position position="248"/>
    </location>
    <ligand>
        <name>substrate</name>
    </ligand>
</feature>
<evidence type="ECO:0000256" key="11">
    <source>
        <dbReference type="ARBA" id="ARBA00023277"/>
    </source>
</evidence>
<dbReference type="KEGG" id="aun:AWM73_05235"/>
<feature type="binding site" evidence="12">
    <location>
        <position position="244"/>
    </location>
    <ligand>
        <name>K(+)</name>
        <dbReference type="ChEBI" id="CHEBI:29103"/>
    </ligand>
</feature>
<evidence type="ECO:0000256" key="10">
    <source>
        <dbReference type="ARBA" id="ARBA00022958"/>
    </source>
</evidence>
<feature type="binding site" evidence="12">
    <location>
        <begin position="11"/>
        <end position="13"/>
    </location>
    <ligand>
        <name>substrate</name>
    </ligand>
</feature>
<dbReference type="GeneID" id="35768363"/>
<accession>A0A0X8FG94</accession>
<dbReference type="PANTHER" id="PTHR10584:SF166">
    <property type="entry name" value="RIBOKINASE"/>
    <property type="match status" value="1"/>
</dbReference>
<evidence type="ECO:0000259" key="13">
    <source>
        <dbReference type="Pfam" id="PF00294"/>
    </source>
</evidence>
<keyword evidence="10 12" id="KW-0630">Potassium</keyword>
<dbReference type="GO" id="GO:0019303">
    <property type="term" value="P:D-ribose catabolic process"/>
    <property type="evidence" value="ECO:0007669"/>
    <property type="project" value="UniProtKB-UniRule"/>
</dbReference>
<reference evidence="15 16" key="1">
    <citation type="submission" date="2020-12" db="EMBL/GenBank/DDBJ databases">
        <title>FDA dAtabase for Regulatory Grade micrObial Sequences (FDA-ARGOS): Supporting development and validation of Infectious Disease Dx tests.</title>
        <authorList>
            <person name="Sproer C."/>
            <person name="Gronow S."/>
            <person name="Severitt S."/>
            <person name="Schroder I."/>
            <person name="Tallon L."/>
            <person name="Sadzewicz L."/>
            <person name="Zhao X."/>
            <person name="Boylan J."/>
            <person name="Ott S."/>
            <person name="Bowen H."/>
            <person name="Vavikolanu K."/>
            <person name="Mehta A."/>
            <person name="Aluvathingal J."/>
            <person name="Nadendla S."/>
            <person name="Lowell S."/>
            <person name="Myers T."/>
            <person name="Yan Y."/>
            <person name="Sichtig H."/>
        </authorList>
    </citation>
    <scope>NUCLEOTIDE SEQUENCE [LARGE SCALE GENOMIC DNA]</scope>
    <source>
        <strain evidence="15 16">FDAARGOS_911</strain>
    </source>
</reference>
<dbReference type="SUPFAM" id="SSF53613">
    <property type="entry name" value="Ribokinase-like"/>
    <property type="match status" value="1"/>
</dbReference>
<evidence type="ECO:0000256" key="5">
    <source>
        <dbReference type="ARBA" id="ARBA00022723"/>
    </source>
</evidence>
<comment type="cofactor">
    <cofactor evidence="12">
        <name>Mg(2+)</name>
        <dbReference type="ChEBI" id="CHEBI:18420"/>
    </cofactor>
    <text evidence="12">Requires a divalent cation, most likely magnesium in vivo, as an electrophilic catalyst to aid phosphoryl group transfer. It is the chelate of the metal and the nucleotide that is the actual substrate.</text>
</comment>
<dbReference type="PRINTS" id="PR00990">
    <property type="entry name" value="RIBOKINASE"/>
</dbReference>
<feature type="binding site" evidence="12">
    <location>
        <begin position="216"/>
        <end position="221"/>
    </location>
    <ligand>
        <name>ATP</name>
        <dbReference type="ChEBI" id="CHEBI:30616"/>
    </ligand>
</feature>
<feature type="binding site" evidence="12">
    <location>
        <position position="278"/>
    </location>
    <ligand>
        <name>K(+)</name>
        <dbReference type="ChEBI" id="CHEBI:29103"/>
    </ligand>
</feature>
<keyword evidence="8 12" id="KW-0067">ATP-binding</keyword>
<keyword evidence="17" id="KW-1185">Reference proteome</keyword>
<evidence type="ECO:0000313" key="15">
    <source>
        <dbReference type="EMBL" id="QPS00728.1"/>
    </source>
</evidence>
<feature type="binding site" evidence="12">
    <location>
        <begin position="39"/>
        <end position="43"/>
    </location>
    <ligand>
        <name>substrate</name>
    </ligand>
</feature>
<comment type="similarity">
    <text evidence="1">Belongs to the carbohydrate kinase pfkB family.</text>
</comment>
<evidence type="ECO:0000313" key="17">
    <source>
        <dbReference type="Proteomes" id="UP001069145"/>
    </source>
</evidence>
<dbReference type="GO" id="GO:0046872">
    <property type="term" value="F:metal ion binding"/>
    <property type="evidence" value="ECO:0007669"/>
    <property type="project" value="UniProtKB-KW"/>
</dbReference>
<keyword evidence="11 12" id="KW-0119">Carbohydrate metabolism</keyword>
<feature type="binding site" evidence="12">
    <location>
        <position position="181"/>
    </location>
    <ligand>
        <name>ATP</name>
        <dbReference type="ChEBI" id="CHEBI:30616"/>
    </ligand>
</feature>
<gene>
    <name evidence="12" type="primary">rbsK</name>
    <name evidence="15" type="ORF">I6G68_04815</name>
    <name evidence="14" type="ORF">ODY43_00090</name>
</gene>
<comment type="function">
    <text evidence="12">Catalyzes the phosphorylation of ribose at O-5 in a reaction requiring ATP and magnesium. The resulting D-ribose-5-phosphate can then be used either for sythesis of nucleotides, histidine, and tryptophan, or as a component of the pentose phosphate pathway.</text>
</comment>
<dbReference type="GO" id="GO:0004747">
    <property type="term" value="F:ribokinase activity"/>
    <property type="evidence" value="ECO:0007669"/>
    <property type="project" value="UniProtKB-UniRule"/>
</dbReference>
<reference evidence="14" key="2">
    <citation type="submission" date="2022-09" db="EMBL/GenBank/DDBJ databases">
        <title>Aerococcus urinae taxonomy study.</title>
        <authorList>
            <person name="Christensen J."/>
            <person name="Senneby E."/>
        </authorList>
    </citation>
    <scope>NUCLEOTIDE SEQUENCE</scope>
    <source>
        <strain evidence="14">NLD-066-U95</strain>
    </source>
</reference>
<evidence type="ECO:0000256" key="12">
    <source>
        <dbReference type="HAMAP-Rule" id="MF_01987"/>
    </source>
</evidence>
<dbReference type="EC" id="2.7.1.15" evidence="2 12"/>
<feature type="active site" description="Proton acceptor" evidence="12">
    <location>
        <position position="248"/>
    </location>
</feature>
<dbReference type="AlphaFoldDB" id="A0A0X8FG94"/>
<dbReference type="EMBL" id="CP065662">
    <property type="protein sequence ID" value="QPS00728.1"/>
    <property type="molecule type" value="Genomic_DNA"/>
</dbReference>
<feature type="binding site" evidence="12">
    <location>
        <position position="283"/>
    </location>
    <ligand>
        <name>K(+)</name>
        <dbReference type="ChEBI" id="CHEBI:29103"/>
    </ligand>
</feature>
<comment type="catalytic activity">
    <reaction evidence="12">
        <text>D-ribose + ATP = D-ribose 5-phosphate + ADP + H(+)</text>
        <dbReference type="Rhea" id="RHEA:13697"/>
        <dbReference type="ChEBI" id="CHEBI:15378"/>
        <dbReference type="ChEBI" id="CHEBI:30616"/>
        <dbReference type="ChEBI" id="CHEBI:47013"/>
        <dbReference type="ChEBI" id="CHEBI:78346"/>
        <dbReference type="ChEBI" id="CHEBI:456216"/>
        <dbReference type="EC" id="2.7.1.15"/>
    </reaction>
</comment>
<sequence>MSKVIVVGSINIDMTMVTDRLPRIGETILGDTVNYFMGGKGANQAVAAARLASDVRMVGSVGDDSFGDKALKHLKKEGVVTDHIKVEKNIFTGMAAIFSVQADNSIVVLPGANGLVEVGEDFADLVEEDDIVLAQLEVPLATVKQAFSIAREKGAKTILNPAPFDQGINEFVDLADIVTPNETEFAGMLGRDIDDSEIEAAMLEWSQAHEALLIVTRGSQGISYVKEGQVLSIPTIEADVKDTTGAGDTMNGAFAALMAQGTPLEEALRLSSVAATLSTTKVGAQTAMPYPKDLESYSEA</sequence>
<feature type="binding site" evidence="12">
    <location>
        <begin position="247"/>
        <end position="248"/>
    </location>
    <ligand>
        <name>ATP</name>
        <dbReference type="ChEBI" id="CHEBI:30616"/>
    </ligand>
</feature>
<name>A0A0X8FG94_9LACT</name>
<organism evidence="15 16">
    <name type="scientific">Aerococcus urinae</name>
    <dbReference type="NCBI Taxonomy" id="1376"/>
    <lineage>
        <taxon>Bacteria</taxon>
        <taxon>Bacillati</taxon>
        <taxon>Bacillota</taxon>
        <taxon>Bacilli</taxon>
        <taxon>Lactobacillales</taxon>
        <taxon>Aerococcaceae</taxon>
        <taxon>Aerococcus</taxon>
    </lineage>
</organism>
<protein>
    <recommendedName>
        <fullName evidence="3 12">Ribokinase</fullName>
        <shortName evidence="12">RK</shortName>
        <ecNumber evidence="2 12">2.7.1.15</ecNumber>
    </recommendedName>
</protein>
<comment type="subunit">
    <text evidence="12">Homodimer.</text>
</comment>
<feature type="binding site" evidence="12">
    <location>
        <position position="242"/>
    </location>
    <ligand>
        <name>K(+)</name>
        <dbReference type="ChEBI" id="CHEBI:29103"/>
    </ligand>
</feature>
<dbReference type="EMBL" id="JAOTML010000001">
    <property type="protein sequence ID" value="MCY3052404.1"/>
    <property type="molecule type" value="Genomic_DNA"/>
</dbReference>
<keyword evidence="6 12" id="KW-0547">Nucleotide-binding</keyword>
<proteinExistence type="inferred from homology"/>
<dbReference type="Pfam" id="PF00294">
    <property type="entry name" value="PfkB"/>
    <property type="match status" value="1"/>
</dbReference>
<feature type="binding site" evidence="12">
    <location>
        <position position="137"/>
    </location>
    <ligand>
        <name>substrate</name>
    </ligand>
</feature>
<keyword evidence="4 12" id="KW-0808">Transferase</keyword>
<evidence type="ECO:0000256" key="3">
    <source>
        <dbReference type="ARBA" id="ARBA00016943"/>
    </source>
</evidence>
<keyword evidence="12" id="KW-0963">Cytoplasm</keyword>
<comment type="caution">
    <text evidence="12">Lacks conserved residue(s) required for the propagation of feature annotation.</text>
</comment>
<dbReference type="CDD" id="cd01174">
    <property type="entry name" value="ribokinase"/>
    <property type="match status" value="1"/>
</dbReference>
<comment type="pathway">
    <text evidence="12">Carbohydrate metabolism; D-ribose degradation; D-ribose 5-phosphate from beta-D-ribopyranose: step 2/2.</text>
</comment>
<dbReference type="Proteomes" id="UP001069145">
    <property type="component" value="Unassembled WGS sequence"/>
</dbReference>
<dbReference type="UniPathway" id="UPA00916">
    <property type="reaction ID" value="UER00889"/>
</dbReference>
<dbReference type="PANTHER" id="PTHR10584">
    <property type="entry name" value="SUGAR KINASE"/>
    <property type="match status" value="1"/>
</dbReference>
<comment type="activity regulation">
    <text evidence="12">Activated by a monovalent cation that binds near, but not in, the active site. The most likely occupant of the site in vivo is potassium. Ion binding induces a conformational change that may alter substrate affinity.</text>
</comment>
<keyword evidence="9 12" id="KW-0460">Magnesium</keyword>
<dbReference type="GO" id="GO:0005829">
    <property type="term" value="C:cytosol"/>
    <property type="evidence" value="ECO:0007669"/>
    <property type="project" value="TreeGrafter"/>
</dbReference>
<dbReference type="InterPro" id="IPR002173">
    <property type="entry name" value="Carboh/pur_kinase_PfkB_CS"/>
</dbReference>
<keyword evidence="5 12" id="KW-0479">Metal-binding</keyword>
<evidence type="ECO:0000256" key="2">
    <source>
        <dbReference type="ARBA" id="ARBA00012035"/>
    </source>
</evidence>
<comment type="subcellular location">
    <subcellularLocation>
        <location evidence="12">Cytoplasm</location>
    </subcellularLocation>
</comment>
<feature type="binding site" evidence="12">
    <location>
        <position position="281"/>
    </location>
    <ligand>
        <name>K(+)</name>
        <dbReference type="ChEBI" id="CHEBI:29103"/>
    </ligand>
</feature>
<dbReference type="InterPro" id="IPR002139">
    <property type="entry name" value="Ribo/fructo_kinase"/>
</dbReference>
<dbReference type="OrthoDB" id="9775849at2"/>
<dbReference type="GO" id="GO:0005524">
    <property type="term" value="F:ATP binding"/>
    <property type="evidence" value="ECO:0007669"/>
    <property type="project" value="UniProtKB-UniRule"/>
</dbReference>
<dbReference type="Gene3D" id="3.40.1190.20">
    <property type="match status" value="1"/>
</dbReference>
<evidence type="ECO:0000256" key="1">
    <source>
        <dbReference type="ARBA" id="ARBA00005380"/>
    </source>
</evidence>
<evidence type="ECO:0000256" key="9">
    <source>
        <dbReference type="ARBA" id="ARBA00022842"/>
    </source>
</evidence>
<comment type="similarity">
    <text evidence="12">Belongs to the carbohydrate kinase PfkB family. Ribokinase subfamily.</text>
</comment>
<dbReference type="InterPro" id="IPR029056">
    <property type="entry name" value="Ribokinase-like"/>
</dbReference>
<evidence type="ECO:0000256" key="6">
    <source>
        <dbReference type="ARBA" id="ARBA00022741"/>
    </source>
</evidence>
<evidence type="ECO:0000256" key="8">
    <source>
        <dbReference type="ARBA" id="ARBA00022840"/>
    </source>
</evidence>
<evidence type="ECO:0000256" key="7">
    <source>
        <dbReference type="ARBA" id="ARBA00022777"/>
    </source>
</evidence>
<evidence type="ECO:0000256" key="4">
    <source>
        <dbReference type="ARBA" id="ARBA00022679"/>
    </source>
</evidence>
<dbReference type="PROSITE" id="PS00584">
    <property type="entry name" value="PFKB_KINASES_2"/>
    <property type="match status" value="1"/>
</dbReference>
<dbReference type="InterPro" id="IPR011877">
    <property type="entry name" value="Ribokinase"/>
</dbReference>
<feature type="domain" description="Carbohydrate kinase PfkB" evidence="13">
    <location>
        <begin position="1"/>
        <end position="289"/>
    </location>
</feature>